<accession>A0ABT2WBD4</accession>
<evidence type="ECO:0000256" key="2">
    <source>
        <dbReference type="ARBA" id="ARBA00022112"/>
    </source>
</evidence>
<evidence type="ECO:0000313" key="5">
    <source>
        <dbReference type="EMBL" id="MCU9592989.1"/>
    </source>
</evidence>
<dbReference type="InterPro" id="IPR015867">
    <property type="entry name" value="N-reg_PII/ATP_PRibTrfase_C"/>
</dbReference>
<reference evidence="5 6" key="1">
    <citation type="submission" date="2022-10" db="EMBL/GenBank/DDBJ databases">
        <title>Description of Fervidibacillus gen. nov. in the family Fervidibacillaceae fam. nov. with two species, Fervidibacillus albus sp. nov., and Fervidibacillus halotolerans sp. nov., isolated from tidal flat sediments.</title>
        <authorList>
            <person name="Kwon K.K."/>
            <person name="Yang S.-H."/>
        </authorList>
    </citation>
    <scope>NUCLEOTIDE SEQUENCE [LARGE SCALE GENOMIC DNA]</scope>
    <source>
        <strain evidence="5 6">DSM 23332</strain>
    </source>
</reference>
<organism evidence="5 6">
    <name type="scientific">Pallidibacillus thermolactis</name>
    <dbReference type="NCBI Taxonomy" id="251051"/>
    <lineage>
        <taxon>Bacteria</taxon>
        <taxon>Bacillati</taxon>
        <taxon>Bacillota</taxon>
        <taxon>Bacilli</taxon>
        <taxon>Bacillales</taxon>
        <taxon>Bacillaceae</taxon>
        <taxon>Pallidibacillus</taxon>
    </lineage>
</organism>
<dbReference type="SUPFAM" id="SSF102705">
    <property type="entry name" value="NIF3 (NGG1p interacting factor 3)-like"/>
    <property type="match status" value="1"/>
</dbReference>
<dbReference type="Gene3D" id="3.30.70.120">
    <property type="match status" value="1"/>
</dbReference>
<comment type="caution">
    <text evidence="5">The sequence shown here is derived from an EMBL/GenBank/DDBJ whole genome shotgun (WGS) entry which is preliminary data.</text>
</comment>
<dbReference type="Gene3D" id="3.40.1390.30">
    <property type="entry name" value="NIF3 (NGG1p interacting factor 3)-like"/>
    <property type="match status" value="1"/>
</dbReference>
<dbReference type="RefSeq" id="WP_263060692.1">
    <property type="nucleotide sequence ID" value="NZ_JAOUSE010000001.1"/>
</dbReference>
<comment type="similarity">
    <text evidence="1 4">Belongs to the GTP cyclohydrolase I type 2/NIF3 family.</text>
</comment>
<evidence type="ECO:0000256" key="3">
    <source>
        <dbReference type="ARBA" id="ARBA00022723"/>
    </source>
</evidence>
<dbReference type="Proteomes" id="UP001208656">
    <property type="component" value="Unassembled WGS sequence"/>
</dbReference>
<keyword evidence="6" id="KW-1185">Reference proteome</keyword>
<evidence type="ECO:0000313" key="6">
    <source>
        <dbReference type="Proteomes" id="UP001208656"/>
    </source>
</evidence>
<dbReference type="InterPro" id="IPR002678">
    <property type="entry name" value="DUF34/NIF3"/>
</dbReference>
<evidence type="ECO:0000256" key="4">
    <source>
        <dbReference type="PIRNR" id="PIRNR037489"/>
    </source>
</evidence>
<dbReference type="NCBIfam" id="TIGR00486">
    <property type="entry name" value="YbgI_SA1388"/>
    <property type="match status" value="1"/>
</dbReference>
<dbReference type="PANTHER" id="PTHR13799">
    <property type="entry name" value="NGG1 INTERACTING FACTOR 3"/>
    <property type="match status" value="1"/>
</dbReference>
<dbReference type="PIRSF" id="PIRSF037489">
    <property type="entry name" value="UCP037489_NIF3_YqfO"/>
    <property type="match status" value="1"/>
</dbReference>
<dbReference type="InterPro" id="IPR017221">
    <property type="entry name" value="DUF34/NIF3_bac"/>
</dbReference>
<protein>
    <recommendedName>
        <fullName evidence="2 4">GTP cyclohydrolase 1 type 2 homolog</fullName>
    </recommendedName>
</protein>
<keyword evidence="3 4" id="KW-0479">Metal-binding</keyword>
<name>A0ABT2WBD4_9BACI</name>
<dbReference type="EMBL" id="JAOUSE010000001">
    <property type="protein sequence ID" value="MCU9592989.1"/>
    <property type="molecule type" value="Genomic_DNA"/>
</dbReference>
<dbReference type="InterPro" id="IPR036069">
    <property type="entry name" value="DUF34/NIF3_sf"/>
</dbReference>
<evidence type="ECO:0000256" key="1">
    <source>
        <dbReference type="ARBA" id="ARBA00006964"/>
    </source>
</evidence>
<dbReference type="Pfam" id="PF01784">
    <property type="entry name" value="DUF34_NIF3"/>
    <property type="match status" value="1"/>
</dbReference>
<gene>
    <name evidence="5" type="ORF">OEV82_00795</name>
</gene>
<proteinExistence type="inferred from homology"/>
<dbReference type="PANTHER" id="PTHR13799:SF14">
    <property type="entry name" value="GTP CYCLOHYDROLASE 1 TYPE 2 HOMOLOG"/>
    <property type="match status" value="1"/>
</dbReference>
<sequence>MMKQPNGHEIIQLFEQFAPKHLAMEGDKIGLLIGSLNQKVKNLLIALDVTEEVVDEAIANDVQLIIAHHPLIFKPLKTIRFEDSYGKIIAKLIKHDIAVYAAHTNLDVANGGVNDLLADALGVINTEVLVPTYEEPLKKLVVYAPMEDAEKIRKVLGDNGAGHIGNYSHCSYSNEGIGRFLPGENTNPHIGKIGELESVPEERIETIFPATLEKKLIKAMLKAHPYEEPAYDIYPLDLKGKTYGLGRIGYLEQEMTLEQFASYVKKQLDVTGVRITGNLQDKVKKVAILGGDGGKYYTTALRKGADVFITGDVYYHTAIDAKLDGLNIIDPGHNVEKVMKKGVAKKLTTMCQENQYDVNIIPSKMNTDPFYFL</sequence>